<dbReference type="AlphaFoldDB" id="A0A839S738"/>
<protein>
    <submittedName>
        <fullName evidence="2">Transcriptional regulator with XRE-family HTH domain</fullName>
    </submittedName>
</protein>
<keyword evidence="3" id="KW-1185">Reference proteome</keyword>
<gene>
    <name evidence="2" type="ORF">FHS23_004227</name>
</gene>
<dbReference type="Proteomes" id="UP000550714">
    <property type="component" value="Unassembled WGS sequence"/>
</dbReference>
<dbReference type="PANTHER" id="PTHR35010:SF2">
    <property type="entry name" value="BLL4672 PROTEIN"/>
    <property type="match status" value="1"/>
</dbReference>
<comment type="caution">
    <text evidence="2">The sequence shown here is derived from an EMBL/GenBank/DDBJ whole genome shotgun (WGS) entry which is preliminary data.</text>
</comment>
<evidence type="ECO:0000313" key="2">
    <source>
        <dbReference type="EMBL" id="MBB3053184.1"/>
    </source>
</evidence>
<dbReference type="Pfam" id="PF17765">
    <property type="entry name" value="MLTR_LBD"/>
    <property type="match status" value="1"/>
</dbReference>
<dbReference type="Pfam" id="PF13560">
    <property type="entry name" value="HTH_31"/>
    <property type="match status" value="1"/>
</dbReference>
<dbReference type="PANTHER" id="PTHR35010">
    <property type="entry name" value="BLL4672 PROTEIN-RELATED"/>
    <property type="match status" value="1"/>
</dbReference>
<name>A0A839S738_9PSEU</name>
<feature type="domain" description="HTH cro/C1-type" evidence="1">
    <location>
        <begin position="34"/>
        <end position="81"/>
    </location>
</feature>
<dbReference type="PROSITE" id="PS50943">
    <property type="entry name" value="HTH_CROC1"/>
    <property type="match status" value="1"/>
</dbReference>
<dbReference type="InterPro" id="IPR001387">
    <property type="entry name" value="Cro/C1-type_HTH"/>
</dbReference>
<dbReference type="GO" id="GO:0003677">
    <property type="term" value="F:DNA binding"/>
    <property type="evidence" value="ECO:0007669"/>
    <property type="project" value="InterPro"/>
</dbReference>
<dbReference type="CDD" id="cd00093">
    <property type="entry name" value="HTH_XRE"/>
    <property type="match status" value="1"/>
</dbReference>
<dbReference type="SMART" id="SM00530">
    <property type="entry name" value="HTH_XRE"/>
    <property type="match status" value="1"/>
</dbReference>
<dbReference type="Gene3D" id="1.10.260.40">
    <property type="entry name" value="lambda repressor-like DNA-binding domains"/>
    <property type="match status" value="1"/>
</dbReference>
<proteinExistence type="predicted"/>
<dbReference type="Gene3D" id="3.30.450.180">
    <property type="match status" value="1"/>
</dbReference>
<dbReference type="InterPro" id="IPR041413">
    <property type="entry name" value="MLTR_LBD"/>
</dbReference>
<evidence type="ECO:0000259" key="1">
    <source>
        <dbReference type="PROSITE" id="PS50943"/>
    </source>
</evidence>
<sequence length="277" mass="30591">MDRVELANVLKAARARLAPEQVGLTRGPRRRVVGLRREEVAQLAGLSVEYVVRLEQGRGPHPSPEVITALTRALHLEHDERDQVFRLAGSAPPLADRVEMSVRPSVLRLLQRLTDLPALVLSAKGDVLAQNPIACALLGDLKRWPDGQCNIIWQRFLGTGVARVSPDPEEDEASAQQSVGVLRTALSRYPHDPDLRALIEGLIAGSERFWTMWEEGRSTMRRSMRKTIDHPDLGRLVLDCDTLLLPDTDQSMIVYSAAGAREASALDTLHTISTGHC</sequence>
<reference evidence="2 3" key="1">
    <citation type="submission" date="2020-08" db="EMBL/GenBank/DDBJ databases">
        <title>Genomic Encyclopedia of Type Strains, Phase III (KMG-III): the genomes of soil and plant-associated and newly described type strains.</title>
        <authorList>
            <person name="Whitman W."/>
        </authorList>
    </citation>
    <scope>NUCLEOTIDE SEQUENCE [LARGE SCALE GENOMIC DNA]</scope>
    <source>
        <strain evidence="2 3">CECT 8577</strain>
    </source>
</reference>
<organism evidence="2 3">
    <name type="scientific">Prauserella isguenensis</name>
    <dbReference type="NCBI Taxonomy" id="1470180"/>
    <lineage>
        <taxon>Bacteria</taxon>
        <taxon>Bacillati</taxon>
        <taxon>Actinomycetota</taxon>
        <taxon>Actinomycetes</taxon>
        <taxon>Pseudonocardiales</taxon>
        <taxon>Pseudonocardiaceae</taxon>
        <taxon>Prauserella</taxon>
    </lineage>
</organism>
<dbReference type="RefSeq" id="WP_183658742.1">
    <property type="nucleotide sequence ID" value="NZ_JACHWU010000007.1"/>
</dbReference>
<dbReference type="SUPFAM" id="SSF47413">
    <property type="entry name" value="lambda repressor-like DNA-binding domains"/>
    <property type="match status" value="1"/>
</dbReference>
<dbReference type="InterPro" id="IPR010982">
    <property type="entry name" value="Lambda_DNA-bd_dom_sf"/>
</dbReference>
<evidence type="ECO:0000313" key="3">
    <source>
        <dbReference type="Proteomes" id="UP000550714"/>
    </source>
</evidence>
<accession>A0A839S738</accession>
<dbReference type="EMBL" id="JACHWU010000007">
    <property type="protein sequence ID" value="MBB3053184.1"/>
    <property type="molecule type" value="Genomic_DNA"/>
</dbReference>